<accession>A0A1H2L8D0</accession>
<dbReference type="OrthoDB" id="5195718at2"/>
<dbReference type="RefSeq" id="WP_083421400.1">
    <property type="nucleotide sequence ID" value="NZ_LBMC01000052.1"/>
</dbReference>
<keyword evidence="2" id="KW-1185">Reference proteome</keyword>
<evidence type="ECO:0000313" key="1">
    <source>
        <dbReference type="EMBL" id="SDU77052.1"/>
    </source>
</evidence>
<sequence length="93" mass="10533">MAGYRNEEIPGDMPPRNMGAVLAIACLIDGVDGEHYRPVVARKWTATHVWVTFTPDWAALSDESVWLRKSDVCRILRAADVRRRPRRGPVVHP</sequence>
<dbReference type="AlphaFoldDB" id="A0A1H2L8D0"/>
<name>A0A1H2L8D0_9ACTN</name>
<organism evidence="1 2">
    <name type="scientific">Jiangella alkaliphila</name>
    <dbReference type="NCBI Taxonomy" id="419479"/>
    <lineage>
        <taxon>Bacteria</taxon>
        <taxon>Bacillati</taxon>
        <taxon>Actinomycetota</taxon>
        <taxon>Actinomycetes</taxon>
        <taxon>Jiangellales</taxon>
        <taxon>Jiangellaceae</taxon>
        <taxon>Jiangella</taxon>
    </lineage>
</organism>
<reference evidence="2" key="1">
    <citation type="submission" date="2016-10" db="EMBL/GenBank/DDBJ databases">
        <authorList>
            <person name="Varghese N."/>
            <person name="Submissions S."/>
        </authorList>
    </citation>
    <scope>NUCLEOTIDE SEQUENCE [LARGE SCALE GENOMIC DNA]</scope>
    <source>
        <strain evidence="2">DSM 45079</strain>
    </source>
</reference>
<gene>
    <name evidence="1" type="ORF">SAMN04488563_5404</name>
</gene>
<proteinExistence type="predicted"/>
<dbReference type="EMBL" id="LT629791">
    <property type="protein sequence ID" value="SDU77052.1"/>
    <property type="molecule type" value="Genomic_DNA"/>
</dbReference>
<evidence type="ECO:0000313" key="2">
    <source>
        <dbReference type="Proteomes" id="UP000182977"/>
    </source>
</evidence>
<dbReference type="Proteomes" id="UP000182977">
    <property type="component" value="Chromosome I"/>
</dbReference>
<protein>
    <submittedName>
        <fullName evidence="1">Uncharacterized protein</fullName>
    </submittedName>
</protein>